<dbReference type="EMBL" id="KL198019">
    <property type="protein sequence ID" value="KDQ19420.1"/>
    <property type="molecule type" value="Genomic_DNA"/>
</dbReference>
<feature type="region of interest" description="Disordered" evidence="1">
    <location>
        <begin position="407"/>
        <end position="448"/>
    </location>
</feature>
<dbReference type="InParanoid" id="A0A067MXK3"/>
<feature type="compositionally biased region" description="Basic and acidic residues" evidence="1">
    <location>
        <begin position="148"/>
        <end position="162"/>
    </location>
</feature>
<evidence type="ECO:0000313" key="2">
    <source>
        <dbReference type="EMBL" id="KDQ19420.1"/>
    </source>
</evidence>
<feature type="region of interest" description="Disordered" evidence="1">
    <location>
        <begin position="225"/>
        <end position="287"/>
    </location>
</feature>
<dbReference type="AlphaFoldDB" id="A0A067MXK3"/>
<feature type="region of interest" description="Disordered" evidence="1">
    <location>
        <begin position="125"/>
        <end position="191"/>
    </location>
</feature>
<feature type="compositionally biased region" description="Basic residues" evidence="1">
    <location>
        <begin position="126"/>
        <end position="139"/>
    </location>
</feature>
<accession>A0A067MXK3</accession>
<feature type="compositionally biased region" description="Polar residues" evidence="1">
    <location>
        <begin position="237"/>
        <end position="259"/>
    </location>
</feature>
<feature type="compositionally biased region" description="Acidic residues" evidence="1">
    <location>
        <begin position="413"/>
        <end position="424"/>
    </location>
</feature>
<reference evidence="3" key="1">
    <citation type="journal article" date="2014" name="Proc. Natl. Acad. Sci. U.S.A.">
        <title>Extensive sampling of basidiomycete genomes demonstrates inadequacy of the white-rot/brown-rot paradigm for wood decay fungi.</title>
        <authorList>
            <person name="Riley R."/>
            <person name="Salamov A.A."/>
            <person name="Brown D.W."/>
            <person name="Nagy L.G."/>
            <person name="Floudas D."/>
            <person name="Held B.W."/>
            <person name="Levasseur A."/>
            <person name="Lombard V."/>
            <person name="Morin E."/>
            <person name="Otillar R."/>
            <person name="Lindquist E.A."/>
            <person name="Sun H."/>
            <person name="LaButti K.M."/>
            <person name="Schmutz J."/>
            <person name="Jabbour D."/>
            <person name="Luo H."/>
            <person name="Baker S.E."/>
            <person name="Pisabarro A.G."/>
            <person name="Walton J.D."/>
            <person name="Blanchette R.A."/>
            <person name="Henrissat B."/>
            <person name="Martin F."/>
            <person name="Cullen D."/>
            <person name="Hibbett D.S."/>
            <person name="Grigoriev I.V."/>
        </authorList>
    </citation>
    <scope>NUCLEOTIDE SEQUENCE [LARGE SCALE GENOMIC DNA]</scope>
    <source>
        <strain evidence="3">FD-172 SS1</strain>
    </source>
</reference>
<gene>
    <name evidence="2" type="ORF">BOTBODRAFT_62810</name>
</gene>
<keyword evidence="3" id="KW-1185">Reference proteome</keyword>
<dbReference type="Proteomes" id="UP000027195">
    <property type="component" value="Unassembled WGS sequence"/>
</dbReference>
<evidence type="ECO:0000256" key="1">
    <source>
        <dbReference type="SAM" id="MobiDB-lite"/>
    </source>
</evidence>
<evidence type="ECO:0000313" key="3">
    <source>
        <dbReference type="Proteomes" id="UP000027195"/>
    </source>
</evidence>
<dbReference type="HOGENOM" id="CLU_415594_0_0_1"/>
<organism evidence="2 3">
    <name type="scientific">Botryobasidium botryosum (strain FD-172 SS1)</name>
    <dbReference type="NCBI Taxonomy" id="930990"/>
    <lineage>
        <taxon>Eukaryota</taxon>
        <taxon>Fungi</taxon>
        <taxon>Dikarya</taxon>
        <taxon>Basidiomycota</taxon>
        <taxon>Agaricomycotina</taxon>
        <taxon>Agaricomycetes</taxon>
        <taxon>Cantharellales</taxon>
        <taxon>Botryobasidiaceae</taxon>
        <taxon>Botryobasidium</taxon>
    </lineage>
</organism>
<sequence>MESPFPLLSPSRRCRNTNTSIYLEDPRSPASRTPLREIQSMRRDDIVVVPITGPRYPSPTNLNEDTTFSDANTTPMDTSLLASARGGSFIVLTPFASKIKASKNKTKLKARVKAKGKKMAFMATPTRRRTRHTWTKTPKKTPGAVRFCCRDDAGTKSQERQGAEWSSQAGDLESESAPTAPGAPPLVPSESIPDKLIAAPVISASTRSSADPTLDQPYVTAQSYTPVSPAATPQPASPESSKVPTASNDNESAYASPSDPQFFLDQRYPSSQRDAPNNKHVPTPASQVTTDPLLHLVTLLAPSPDLESIDALAVLKTQNARLLTTITQQRAQISQLNNDAVNSALRIETLQNAIDVLQEMDRLRSVRIRKLEEALKEREKDAEKDRKDWEWALKEWMALARMKGAGQLMESEGGNDEEVQEDEANAGTLRKGTNSNEEADNGDKENDATWRGVTLAFRMIEEFEESGGDISASPNYTCKNLNRTSESLAPRHADEDFYARAKAEEVRQEEEESIARGEREWTRFTTFQFPARKNQQLFADVDEKVEEYGCEEEQGTPTPVRCYRRVIAWSNGVVHPNVTADTIGTNNHHIAALSTSSSDPFIAAATQPRAPAKALPSEPKKKRYGTRRLLSYSGKLTFCAEEELPMSFCPQPSDSPFECF</sequence>
<protein>
    <submittedName>
        <fullName evidence="2">Uncharacterized protein</fullName>
    </submittedName>
</protein>
<name>A0A067MXK3_BOTB1</name>
<proteinExistence type="predicted"/>